<feature type="region of interest" description="Disordered" evidence="1">
    <location>
        <begin position="60"/>
        <end position="86"/>
    </location>
</feature>
<evidence type="ECO:0000313" key="3">
    <source>
        <dbReference type="Proteomes" id="UP001620405"/>
    </source>
</evidence>
<gene>
    <name evidence="2" type="ORF">ISP13_17570</name>
</gene>
<organism evidence="2 3">
    <name type="scientific">Dyella lipolytica</name>
    <dbReference type="NCBI Taxonomy" id="1867835"/>
    <lineage>
        <taxon>Bacteria</taxon>
        <taxon>Pseudomonadati</taxon>
        <taxon>Pseudomonadota</taxon>
        <taxon>Gammaproteobacteria</taxon>
        <taxon>Lysobacterales</taxon>
        <taxon>Rhodanobacteraceae</taxon>
        <taxon>Dyella</taxon>
    </lineage>
</organism>
<evidence type="ECO:0000256" key="1">
    <source>
        <dbReference type="SAM" id="MobiDB-lite"/>
    </source>
</evidence>
<keyword evidence="3" id="KW-1185">Reference proteome</keyword>
<name>A0ABW8J164_9GAMM</name>
<accession>A0ABW8J164</accession>
<reference evidence="2 3" key="1">
    <citation type="submission" date="2020-10" db="EMBL/GenBank/DDBJ databases">
        <title>Phylogeny of dyella-like bacteria.</title>
        <authorList>
            <person name="Fu J."/>
        </authorList>
    </citation>
    <scope>NUCLEOTIDE SEQUENCE [LARGE SCALE GENOMIC DNA]</scope>
    <source>
        <strain evidence="2 3">DHOB07</strain>
    </source>
</reference>
<evidence type="ECO:0000313" key="2">
    <source>
        <dbReference type="EMBL" id="MFK2875340.1"/>
    </source>
</evidence>
<dbReference type="Proteomes" id="UP001620405">
    <property type="component" value="Unassembled WGS sequence"/>
</dbReference>
<protein>
    <submittedName>
        <fullName evidence="2">Uncharacterized protein</fullName>
    </submittedName>
</protein>
<dbReference type="EMBL" id="JADIKG010000013">
    <property type="protein sequence ID" value="MFK2875340.1"/>
    <property type="molecule type" value="Genomic_DNA"/>
</dbReference>
<proteinExistence type="predicted"/>
<dbReference type="RefSeq" id="WP_284395526.1">
    <property type="nucleotide sequence ID" value="NZ_BSNQ01000003.1"/>
</dbReference>
<comment type="caution">
    <text evidence="2">The sequence shown here is derived from an EMBL/GenBank/DDBJ whole genome shotgun (WGS) entry which is preliminary data.</text>
</comment>
<sequence>MINISPGNQQHIDDYVSHFEQMNDAEVPARNEEIIAKAEAEYAEFVRAFSRLKRPSVSHPFTIASPPHDGEPVGPAPAEPSNVQVR</sequence>